<dbReference type="OrthoDB" id="2191587at2759"/>
<evidence type="ECO:0000313" key="2">
    <source>
        <dbReference type="Proteomes" id="UP000031056"/>
    </source>
</evidence>
<keyword evidence="2" id="KW-1185">Reference proteome</keyword>
<dbReference type="HOGENOM" id="CLU_1570638_0_0_1"/>
<dbReference type="VEuPathDB" id="MicrosporidiaDB:M896_080690"/>
<accession>A0A0B2UJE3</accession>
<evidence type="ECO:0008006" key="3">
    <source>
        <dbReference type="Google" id="ProtNLM"/>
    </source>
</evidence>
<dbReference type="EMBL" id="JOKQ01000008">
    <property type="protein sequence ID" value="KHN69334.1"/>
    <property type="molecule type" value="Genomic_DNA"/>
</dbReference>
<reference evidence="1 2" key="1">
    <citation type="journal article" date="2014" name="MBio">
        <title>The Ordospora colligata genome; evolution of extreme reduction in microsporidia and host-to-parasite horizontal gene transfer.</title>
        <authorList>
            <person name="Pombert J.-F."/>
            <person name="Haag K.L."/>
            <person name="Beidas S."/>
            <person name="Ebert D."/>
            <person name="Keeling P.J."/>
        </authorList>
    </citation>
    <scope>NUCLEOTIDE SEQUENCE [LARGE SCALE GENOMIC DNA]</scope>
    <source>
        <strain evidence="1 2">OC4</strain>
    </source>
</reference>
<evidence type="ECO:0000313" key="1">
    <source>
        <dbReference type="EMBL" id="KHN69334.1"/>
    </source>
</evidence>
<protein>
    <recommendedName>
        <fullName evidence="3">Mediator of RNA polymerase II transcription subunit 18</fullName>
    </recommendedName>
</protein>
<comment type="caution">
    <text evidence="1">The sequence shown here is derived from an EMBL/GenBank/DDBJ whole genome shotgun (WGS) entry which is preliminary data.</text>
</comment>
<dbReference type="Proteomes" id="UP000031056">
    <property type="component" value="Unassembled WGS sequence"/>
</dbReference>
<dbReference type="GeneID" id="26262109"/>
<dbReference type="RefSeq" id="XP_014563376.1">
    <property type="nucleotide sequence ID" value="XM_014707890.1"/>
</dbReference>
<sequence length="165" mass="18984">MIECSMFGYLEMIDGLCSYLRFYNRTDTVVRERIYSNGLRSLTVAVEDEDVYLVSRSLPDMNKSRVSFCSVVQKTRVITSRGLEGFLSALGFVFVKENKVSVTSFRRHPVEVEISKWKSEYSNVDRLHLVKVSVTTENANDGERILSKMVEELESQVQLLRPNLK</sequence>
<dbReference type="InParanoid" id="A0A0B2UJE3"/>
<dbReference type="AlphaFoldDB" id="A0A0B2UJE3"/>
<gene>
    <name evidence="1" type="ORF">M896_080690</name>
</gene>
<proteinExistence type="predicted"/>
<organism evidence="1 2">
    <name type="scientific">Ordospora colligata OC4</name>
    <dbReference type="NCBI Taxonomy" id="1354746"/>
    <lineage>
        <taxon>Eukaryota</taxon>
        <taxon>Fungi</taxon>
        <taxon>Fungi incertae sedis</taxon>
        <taxon>Microsporidia</taxon>
        <taxon>Ordosporidae</taxon>
        <taxon>Ordospora</taxon>
    </lineage>
</organism>
<name>A0A0B2UJE3_9MICR</name>